<dbReference type="EMBL" id="JAWJEJ010000001">
    <property type="protein sequence ID" value="MDV3456159.1"/>
    <property type="molecule type" value="Genomic_DNA"/>
</dbReference>
<dbReference type="InterPro" id="IPR053167">
    <property type="entry name" value="Spore_coat_component"/>
</dbReference>
<dbReference type="InterPro" id="IPR007893">
    <property type="entry name" value="Spore_coat_U/FanG"/>
</dbReference>
<evidence type="ECO:0000313" key="3">
    <source>
        <dbReference type="EMBL" id="MDV3456159.1"/>
    </source>
</evidence>
<dbReference type="RefSeq" id="WP_317225356.1">
    <property type="nucleotide sequence ID" value="NZ_JAWJEJ010000001.1"/>
</dbReference>
<feature type="domain" description="Spore coat protein U/FanG" evidence="2">
    <location>
        <begin position="31"/>
        <end position="163"/>
    </location>
</feature>
<gene>
    <name evidence="3" type="ORF">RZN05_04125</name>
</gene>
<accession>A0ABU3Y476</accession>
<dbReference type="Pfam" id="PF05229">
    <property type="entry name" value="SCPU"/>
    <property type="match status" value="1"/>
</dbReference>
<keyword evidence="4" id="KW-1185">Reference proteome</keyword>
<dbReference type="PROSITE" id="PS51257">
    <property type="entry name" value="PROKAR_LIPOPROTEIN"/>
    <property type="match status" value="1"/>
</dbReference>
<organism evidence="3 4">
    <name type="scientific">Sphingomonas agrestis</name>
    <dbReference type="NCBI Taxonomy" id="3080540"/>
    <lineage>
        <taxon>Bacteria</taxon>
        <taxon>Pseudomonadati</taxon>
        <taxon>Pseudomonadota</taxon>
        <taxon>Alphaproteobacteria</taxon>
        <taxon>Sphingomonadales</taxon>
        <taxon>Sphingomonadaceae</taxon>
        <taxon>Sphingomonas</taxon>
    </lineage>
</organism>
<name>A0ABU3Y476_9SPHN</name>
<protein>
    <submittedName>
        <fullName evidence="3">Spore coat U domain-containing protein</fullName>
    </submittedName>
</protein>
<comment type="caution">
    <text evidence="3">The sequence shown here is derived from an EMBL/GenBank/DDBJ whole genome shotgun (WGS) entry which is preliminary data.</text>
</comment>
<evidence type="ECO:0000256" key="1">
    <source>
        <dbReference type="SAM" id="SignalP"/>
    </source>
</evidence>
<dbReference type="Proteomes" id="UP001273531">
    <property type="component" value="Unassembled WGS sequence"/>
</dbReference>
<dbReference type="PANTHER" id="PTHR37089">
    <property type="entry name" value="PROTEIN U-RELATED"/>
    <property type="match status" value="1"/>
</dbReference>
<dbReference type="SMART" id="SM00972">
    <property type="entry name" value="SCPU"/>
    <property type="match status" value="1"/>
</dbReference>
<proteinExistence type="predicted"/>
<reference evidence="3 4" key="1">
    <citation type="submission" date="2023-10" db="EMBL/GenBank/DDBJ databases">
        <title>Sphingomonas sp. HF-S4 16S ribosomal RNA gene Genome sequencing and assembly.</title>
        <authorList>
            <person name="Lee H."/>
        </authorList>
    </citation>
    <scope>NUCLEOTIDE SEQUENCE [LARGE SCALE GENOMIC DNA]</scope>
    <source>
        <strain evidence="3 4">HF-S4</strain>
    </source>
</reference>
<evidence type="ECO:0000259" key="2">
    <source>
        <dbReference type="Pfam" id="PF05229"/>
    </source>
</evidence>
<evidence type="ECO:0000313" key="4">
    <source>
        <dbReference type="Proteomes" id="UP001273531"/>
    </source>
</evidence>
<feature type="chain" id="PRO_5047061703" evidence="1">
    <location>
        <begin position="26"/>
        <end position="166"/>
    </location>
</feature>
<keyword evidence="1" id="KW-0732">Signal</keyword>
<feature type="signal peptide" evidence="1">
    <location>
        <begin position="1"/>
        <end position="25"/>
    </location>
</feature>
<sequence>MRSTRKLLLPVGLVAAGCIATPALAQTAGPAALTISAEVVASCTIDQVGAISLTGLTGASAGTSSSDIDVTCTNGTGYDVLIDNGDNFATGSRNLLGADTAEALPYGLFTANDYATPWPTVAGGTAAYTGTGDSETHTVYLQIPSASLAAAKADTYSDTVQVTVEY</sequence>